<dbReference type="PROSITE" id="PS51257">
    <property type="entry name" value="PROKAR_LIPOPROTEIN"/>
    <property type="match status" value="1"/>
</dbReference>
<comment type="caution">
    <text evidence="2">The sequence shown here is derived from an EMBL/GenBank/DDBJ whole genome shotgun (WGS) entry which is preliminary data.</text>
</comment>
<proteinExistence type="predicted"/>
<keyword evidence="3" id="KW-1185">Reference proteome</keyword>
<organism evidence="2 3">
    <name type="scientific">Lichenibacterium ramalinae</name>
    <dbReference type="NCBI Taxonomy" id="2316527"/>
    <lineage>
        <taxon>Bacteria</taxon>
        <taxon>Pseudomonadati</taxon>
        <taxon>Pseudomonadota</taxon>
        <taxon>Alphaproteobacteria</taxon>
        <taxon>Hyphomicrobiales</taxon>
        <taxon>Lichenihabitantaceae</taxon>
        <taxon>Lichenibacterium</taxon>
    </lineage>
</organism>
<dbReference type="AlphaFoldDB" id="A0A4Q2R684"/>
<dbReference type="Proteomes" id="UP000289411">
    <property type="component" value="Unassembled WGS sequence"/>
</dbReference>
<protein>
    <submittedName>
        <fullName evidence="2">Uncharacterized protein</fullName>
    </submittedName>
</protein>
<accession>A0A4Q2R684</accession>
<dbReference type="EMBL" id="QYBC01000023">
    <property type="protein sequence ID" value="RYB02086.1"/>
    <property type="molecule type" value="Genomic_DNA"/>
</dbReference>
<dbReference type="RefSeq" id="WP_129221453.1">
    <property type="nucleotide sequence ID" value="NZ_QYBC01000023.1"/>
</dbReference>
<reference evidence="2 3" key="2">
    <citation type="submission" date="2019-02" db="EMBL/GenBank/DDBJ databases">
        <title>'Lichenibacterium ramalinii' gen. nov. sp. nov., 'Lichenibacterium minor' gen. nov. sp. nov.</title>
        <authorList>
            <person name="Pankratov T."/>
        </authorList>
    </citation>
    <scope>NUCLEOTIDE SEQUENCE [LARGE SCALE GENOMIC DNA]</scope>
    <source>
        <strain evidence="2 3">RmlP001</strain>
    </source>
</reference>
<reference evidence="2 3" key="1">
    <citation type="submission" date="2018-09" db="EMBL/GenBank/DDBJ databases">
        <authorList>
            <person name="Grouzdev D.S."/>
            <person name="Krutkina M.S."/>
        </authorList>
    </citation>
    <scope>NUCLEOTIDE SEQUENCE [LARGE SCALE GENOMIC DNA]</scope>
    <source>
        <strain evidence="2 3">RmlP001</strain>
    </source>
</reference>
<gene>
    <name evidence="2" type="ORF">D3272_22420</name>
</gene>
<name>A0A4Q2R684_9HYPH</name>
<feature type="chain" id="PRO_5020264347" evidence="1">
    <location>
        <begin position="21"/>
        <end position="61"/>
    </location>
</feature>
<evidence type="ECO:0000313" key="2">
    <source>
        <dbReference type="EMBL" id="RYB02086.1"/>
    </source>
</evidence>
<feature type="signal peptide" evidence="1">
    <location>
        <begin position="1"/>
        <end position="20"/>
    </location>
</feature>
<evidence type="ECO:0000256" key="1">
    <source>
        <dbReference type="SAM" id="SignalP"/>
    </source>
</evidence>
<keyword evidence="1" id="KW-0732">Signal</keyword>
<evidence type="ECO:0000313" key="3">
    <source>
        <dbReference type="Proteomes" id="UP000289411"/>
    </source>
</evidence>
<sequence length="61" mass="5987">MTRSILLLAALALLGGCANADGSRPRLSPANSEPAGPAGFTGGYVGANNGLGNLTTKSVPF</sequence>